<keyword evidence="3" id="KW-1185">Reference proteome</keyword>
<organism evidence="2 3">
    <name type="scientific">Chitinophaga skermanii</name>
    <dbReference type="NCBI Taxonomy" id="331697"/>
    <lineage>
        <taxon>Bacteria</taxon>
        <taxon>Pseudomonadati</taxon>
        <taxon>Bacteroidota</taxon>
        <taxon>Chitinophagia</taxon>
        <taxon>Chitinophagales</taxon>
        <taxon>Chitinophagaceae</taxon>
        <taxon>Chitinophaga</taxon>
    </lineage>
</organism>
<protein>
    <submittedName>
        <fullName evidence="2">Uncharacterized protein DUF3667</fullName>
    </submittedName>
</protein>
<keyword evidence="1" id="KW-0812">Transmembrane</keyword>
<dbReference type="Proteomes" id="UP000249547">
    <property type="component" value="Unassembled WGS sequence"/>
</dbReference>
<sequence>MNCGHNVEDRYCSHCGQENANPKESFSHLVGHFVADVLHYDSKFLITLKYLFFKPGKLTAEYSAGKRVSYVNPIKLYIFISFIFFVVNGMIRPHFDPLEVNHNKSKKEEKKELRAASDTLKHAEEAVHTVKSDDEKADSILADVSRQLNKAGALPDSVKIKKDYMEYDSLVVMNSEKRKFYKTVAEYEAAQLALAPEKRDGFFTRRLFIQVVYSREKYGNNFLPALADKFMHNLSKVMFFLLPLFALILKLFYDRKRFLYIDHAIFALHYHCFVFLVMLIAALGNHFLHVEFFTTIAVIVIPLYLLISLHTVYGGTWSKAFWKAVGITFLYIMVISLVLACYAVLTFAFI</sequence>
<feature type="transmembrane region" description="Helical" evidence="1">
    <location>
        <begin position="234"/>
        <end position="253"/>
    </location>
</feature>
<evidence type="ECO:0000256" key="1">
    <source>
        <dbReference type="SAM" id="Phobius"/>
    </source>
</evidence>
<feature type="transmembrane region" description="Helical" evidence="1">
    <location>
        <begin position="292"/>
        <end position="313"/>
    </location>
</feature>
<evidence type="ECO:0000313" key="3">
    <source>
        <dbReference type="Proteomes" id="UP000249547"/>
    </source>
</evidence>
<feature type="transmembrane region" description="Helical" evidence="1">
    <location>
        <begin position="76"/>
        <end position="95"/>
    </location>
</feature>
<dbReference type="AlphaFoldDB" id="A0A327QG84"/>
<dbReference type="EMBL" id="QLLL01000006">
    <property type="protein sequence ID" value="RAJ02323.1"/>
    <property type="molecule type" value="Genomic_DNA"/>
</dbReference>
<gene>
    <name evidence="2" type="ORF">LX64_03332</name>
</gene>
<feature type="transmembrane region" description="Helical" evidence="1">
    <location>
        <begin position="265"/>
        <end position="286"/>
    </location>
</feature>
<proteinExistence type="predicted"/>
<evidence type="ECO:0000313" key="2">
    <source>
        <dbReference type="EMBL" id="RAJ02323.1"/>
    </source>
</evidence>
<reference evidence="2 3" key="1">
    <citation type="submission" date="2018-06" db="EMBL/GenBank/DDBJ databases">
        <title>Genomic Encyclopedia of Archaeal and Bacterial Type Strains, Phase II (KMG-II): from individual species to whole genera.</title>
        <authorList>
            <person name="Goeker M."/>
        </authorList>
    </citation>
    <scope>NUCLEOTIDE SEQUENCE [LARGE SCALE GENOMIC DNA]</scope>
    <source>
        <strain evidence="2 3">DSM 23857</strain>
    </source>
</reference>
<name>A0A327QG84_9BACT</name>
<accession>A0A327QG84</accession>
<feature type="transmembrane region" description="Helical" evidence="1">
    <location>
        <begin position="325"/>
        <end position="349"/>
    </location>
</feature>
<dbReference type="InterPro" id="IPR022134">
    <property type="entry name" value="DUF3667"/>
</dbReference>
<comment type="caution">
    <text evidence="2">The sequence shown here is derived from an EMBL/GenBank/DDBJ whole genome shotgun (WGS) entry which is preliminary data.</text>
</comment>
<dbReference type="Pfam" id="PF12412">
    <property type="entry name" value="DUF3667"/>
    <property type="match status" value="1"/>
</dbReference>
<keyword evidence="1" id="KW-1133">Transmembrane helix</keyword>
<keyword evidence="1" id="KW-0472">Membrane</keyword>